<gene>
    <name evidence="2" type="ORF">FCN74_00220</name>
</gene>
<dbReference type="GO" id="GO:0004808">
    <property type="term" value="F:tRNA (5-methylaminomethyl-2-thiouridylate)(34)-methyltransferase activity"/>
    <property type="evidence" value="ECO:0007669"/>
    <property type="project" value="InterPro"/>
</dbReference>
<dbReference type="PANTHER" id="PTHR39963:SF1">
    <property type="entry name" value="MNMC-LIKE METHYLTRANSFERASE DOMAIN-CONTAINING PROTEIN"/>
    <property type="match status" value="1"/>
</dbReference>
<dbReference type="Gene3D" id="3.40.50.150">
    <property type="entry name" value="Vaccinia Virus protein VP39"/>
    <property type="match status" value="1"/>
</dbReference>
<evidence type="ECO:0000313" key="3">
    <source>
        <dbReference type="Proteomes" id="UP000306552"/>
    </source>
</evidence>
<dbReference type="AlphaFoldDB" id="A0A4U5TRZ2"/>
<sequence>MKKQIITTADGSKTIHFPEWNESYHSKHGAIQEAQHVYIKSGLDFRLKQDDTSSLKVLEFGFGTGLNAYLSAIYAEANQLYLTYHSIEKYPLNQKEIDSVNYVEILKTNNSEFDSLHSIEWEKSININDYLKLKKIQADFKNFEGQNKYDVIFFDAFGPRVQPELWGKSLLQKCFSLLASNGVWVTYSCKGSVRRDLQDIGFQVKKIDGPPGKREMLRAIKKSV</sequence>
<dbReference type="InterPro" id="IPR008471">
    <property type="entry name" value="MnmC-like_methylTransf"/>
</dbReference>
<reference evidence="2 3" key="1">
    <citation type="submission" date="2019-04" db="EMBL/GenBank/DDBJ databases">
        <title>Psychroflexus halotolerans sp. nov., isolated from a marine solar saltern.</title>
        <authorList>
            <person name="Feng X."/>
        </authorList>
    </citation>
    <scope>NUCLEOTIDE SEQUENCE [LARGE SCALE GENOMIC DNA]</scope>
    <source>
        <strain evidence="2 3">WDS2C27</strain>
    </source>
</reference>
<dbReference type="OrthoDB" id="9786494at2"/>
<dbReference type="SUPFAM" id="SSF53335">
    <property type="entry name" value="S-adenosyl-L-methionine-dependent methyltransferases"/>
    <property type="match status" value="1"/>
</dbReference>
<dbReference type="GO" id="GO:0016645">
    <property type="term" value="F:oxidoreductase activity, acting on the CH-NH group of donors"/>
    <property type="evidence" value="ECO:0007669"/>
    <property type="project" value="InterPro"/>
</dbReference>
<comment type="caution">
    <text evidence="2">The sequence shown here is derived from an EMBL/GenBank/DDBJ whole genome shotgun (WGS) entry which is preliminary data.</text>
</comment>
<keyword evidence="3" id="KW-1185">Reference proteome</keyword>
<proteinExistence type="predicted"/>
<dbReference type="Proteomes" id="UP000306552">
    <property type="component" value="Unassembled WGS sequence"/>
</dbReference>
<dbReference type="InterPro" id="IPR047785">
    <property type="entry name" value="tRNA_MNMC2"/>
</dbReference>
<organism evidence="2 3">
    <name type="scientific">Mesohalobacter halotolerans</name>
    <dbReference type="NCBI Taxonomy" id="1883405"/>
    <lineage>
        <taxon>Bacteria</taxon>
        <taxon>Pseudomonadati</taxon>
        <taxon>Bacteroidota</taxon>
        <taxon>Flavobacteriia</taxon>
        <taxon>Flavobacteriales</taxon>
        <taxon>Flavobacteriaceae</taxon>
        <taxon>Mesohalobacter</taxon>
    </lineage>
</organism>
<feature type="domain" description="MnmC-like methyltransferase" evidence="1">
    <location>
        <begin position="130"/>
        <end position="221"/>
    </location>
</feature>
<keyword evidence="2" id="KW-0489">Methyltransferase</keyword>
<dbReference type="InterPro" id="IPR029063">
    <property type="entry name" value="SAM-dependent_MTases_sf"/>
</dbReference>
<dbReference type="NCBIfam" id="NF033855">
    <property type="entry name" value="tRNA_MNMC2"/>
    <property type="match status" value="1"/>
</dbReference>
<dbReference type="GO" id="GO:0032259">
    <property type="term" value="P:methylation"/>
    <property type="evidence" value="ECO:0007669"/>
    <property type="project" value="UniProtKB-KW"/>
</dbReference>
<accession>A0A4U5TRZ2</accession>
<evidence type="ECO:0000313" key="2">
    <source>
        <dbReference type="EMBL" id="TKS56886.1"/>
    </source>
</evidence>
<name>A0A4U5TRZ2_9FLAO</name>
<dbReference type="PANTHER" id="PTHR39963">
    <property type="entry name" value="SLL0983 PROTEIN"/>
    <property type="match status" value="1"/>
</dbReference>
<protein>
    <submittedName>
        <fullName evidence="2">SAM-dependent methyltransferase</fullName>
    </submittedName>
</protein>
<dbReference type="EMBL" id="SWMU01000001">
    <property type="protein sequence ID" value="TKS56886.1"/>
    <property type="molecule type" value="Genomic_DNA"/>
</dbReference>
<dbReference type="RefSeq" id="WP_138930590.1">
    <property type="nucleotide sequence ID" value="NZ_SWMU01000001.1"/>
</dbReference>
<keyword evidence="2" id="KW-0808">Transferase</keyword>
<dbReference type="Pfam" id="PF05430">
    <property type="entry name" value="Methyltransf_30"/>
    <property type="match status" value="1"/>
</dbReference>
<evidence type="ECO:0000259" key="1">
    <source>
        <dbReference type="Pfam" id="PF05430"/>
    </source>
</evidence>